<comment type="caution">
    <text evidence="1">The sequence shown here is derived from an EMBL/GenBank/DDBJ whole genome shotgun (WGS) entry which is preliminary data.</text>
</comment>
<proteinExistence type="predicted"/>
<dbReference type="Proteomes" id="UP000031549">
    <property type="component" value="Unassembled WGS sequence"/>
</dbReference>
<evidence type="ECO:0000313" key="1">
    <source>
        <dbReference type="EMBL" id="NEU75149.1"/>
    </source>
</evidence>
<reference evidence="1 2" key="1">
    <citation type="journal article" date="2015" name="Genome Announc.">
        <title>Draft Genome Sequence of Cyanobacterium Hassallia byssoidea Strain VB512170, Isolated from Monuments in India.</title>
        <authorList>
            <person name="Singh D."/>
            <person name="Chandrababunaidu M.M."/>
            <person name="Panda A."/>
            <person name="Sen D."/>
            <person name="Bhattacharyya S."/>
            <person name="Adhikary S.P."/>
            <person name="Tripathy S."/>
        </authorList>
    </citation>
    <scope>NUCLEOTIDE SEQUENCE [LARGE SCALE GENOMIC DNA]</scope>
    <source>
        <strain evidence="1 2">VB512170</strain>
    </source>
</reference>
<evidence type="ECO:0000313" key="2">
    <source>
        <dbReference type="Proteomes" id="UP000031549"/>
    </source>
</evidence>
<gene>
    <name evidence="1" type="ORF">PI95_021955</name>
</gene>
<protein>
    <submittedName>
        <fullName evidence="1">Uncharacterized protein</fullName>
    </submittedName>
</protein>
<sequence>MAVRWTGSTGYSTCRHRAWKEIWLYSHYPLPNAHAHCPLPIAHCPKNEDVKQCFDLHH</sequence>
<name>A0A846HEC3_9CYAN</name>
<dbReference type="RefSeq" id="WP_163519086.1">
    <property type="nucleotide sequence ID" value="NZ_JTCM02000060.1"/>
</dbReference>
<organism evidence="1 2">
    <name type="scientific">Hassallia byssoidea VB512170</name>
    <dbReference type="NCBI Taxonomy" id="1304833"/>
    <lineage>
        <taxon>Bacteria</taxon>
        <taxon>Bacillati</taxon>
        <taxon>Cyanobacteriota</taxon>
        <taxon>Cyanophyceae</taxon>
        <taxon>Nostocales</taxon>
        <taxon>Tolypothrichaceae</taxon>
        <taxon>Hassallia</taxon>
    </lineage>
</organism>
<accession>A0A846HEC3</accession>
<keyword evidence="2" id="KW-1185">Reference proteome</keyword>
<dbReference type="AlphaFoldDB" id="A0A846HEC3"/>
<dbReference type="EMBL" id="JTCM02000060">
    <property type="protein sequence ID" value="NEU75149.1"/>
    <property type="molecule type" value="Genomic_DNA"/>
</dbReference>